<proteinExistence type="predicted"/>
<name>A0A9W6DDV0_9FIRM</name>
<dbReference type="RefSeq" id="WP_281813483.1">
    <property type="nucleotide sequence ID" value="NZ_BRLB01000002.1"/>
</dbReference>
<reference evidence="3" key="1">
    <citation type="submission" date="2022-06" db="EMBL/GenBank/DDBJ databases">
        <title>Vallitalea longa sp. nov., an anaerobic bacterium isolated from marine sediment.</title>
        <authorList>
            <person name="Hirano S."/>
            <person name="Terahara T."/>
            <person name="Mori K."/>
            <person name="Hamada M."/>
            <person name="Matsumoto R."/>
            <person name="Kobayashi T."/>
        </authorList>
    </citation>
    <scope>NUCLEOTIDE SEQUENCE</scope>
    <source>
        <strain evidence="3">SH18-1</strain>
    </source>
</reference>
<feature type="domain" description="AB hydrolase-1" evidence="2">
    <location>
        <begin position="62"/>
        <end position="296"/>
    </location>
</feature>
<keyword evidence="1" id="KW-1133">Transmembrane helix</keyword>
<protein>
    <submittedName>
        <fullName evidence="3">Alpha/beta hydrolase</fullName>
    </submittedName>
</protein>
<dbReference type="Pfam" id="PF00561">
    <property type="entry name" value="Abhydrolase_1"/>
    <property type="match status" value="1"/>
</dbReference>
<comment type="caution">
    <text evidence="3">The sequence shown here is derived from an EMBL/GenBank/DDBJ whole genome shotgun (WGS) entry which is preliminary data.</text>
</comment>
<evidence type="ECO:0000259" key="2">
    <source>
        <dbReference type="Pfam" id="PF00561"/>
    </source>
</evidence>
<dbReference type="PRINTS" id="PR00111">
    <property type="entry name" value="ABHYDROLASE"/>
</dbReference>
<dbReference type="PRINTS" id="PR00412">
    <property type="entry name" value="EPOXHYDRLASE"/>
</dbReference>
<dbReference type="Proteomes" id="UP001144256">
    <property type="component" value="Unassembled WGS sequence"/>
</dbReference>
<dbReference type="AlphaFoldDB" id="A0A9W6DDV0"/>
<evidence type="ECO:0000313" key="4">
    <source>
        <dbReference type="Proteomes" id="UP001144256"/>
    </source>
</evidence>
<dbReference type="EMBL" id="BRLB01000002">
    <property type="protein sequence ID" value="GKX28755.1"/>
    <property type="molecule type" value="Genomic_DNA"/>
</dbReference>
<dbReference type="InterPro" id="IPR000073">
    <property type="entry name" value="AB_hydrolase_1"/>
</dbReference>
<keyword evidence="1" id="KW-0472">Membrane</keyword>
<gene>
    <name evidence="3" type="ORF">SH1V18_12350</name>
</gene>
<keyword evidence="3" id="KW-0378">Hydrolase</keyword>
<feature type="transmembrane region" description="Helical" evidence="1">
    <location>
        <begin position="5"/>
        <end position="23"/>
    </location>
</feature>
<sequence length="311" mass="35850">MKKKILIIISVIILIVIILPFITGNLEKETLNQQTRAKLEGSFIELADGYIHYELKGPEDGKPIILVHGNAAPYFTWDYNIDALAEAGFRVLRYDVYGHGYSDRPKLNEYNRELYDKQLLELKEKLNITGPVYMIGTSQGGSITTYFAASHPEEVDKIALLSPFFDTYPGKGMVNVLKTRFIGEYMMNVMGDKMFTDPSKNVLYSDEKKQELIDKLKKQMNFKGKKRAILANMRGNALDDATIYYEKLRENEIPILLTWGENDKKNTKESMEKLQELIPAIEYHEIEKASHLAHYEFADVINKLLIDYFNR</sequence>
<dbReference type="PANTHER" id="PTHR46438">
    <property type="entry name" value="ALPHA/BETA-HYDROLASES SUPERFAMILY PROTEIN"/>
    <property type="match status" value="1"/>
</dbReference>
<evidence type="ECO:0000313" key="3">
    <source>
        <dbReference type="EMBL" id="GKX28755.1"/>
    </source>
</evidence>
<dbReference type="InterPro" id="IPR029058">
    <property type="entry name" value="AB_hydrolase_fold"/>
</dbReference>
<keyword evidence="1" id="KW-0812">Transmembrane</keyword>
<dbReference type="GO" id="GO:0016787">
    <property type="term" value="F:hydrolase activity"/>
    <property type="evidence" value="ECO:0007669"/>
    <property type="project" value="UniProtKB-KW"/>
</dbReference>
<dbReference type="SUPFAM" id="SSF53474">
    <property type="entry name" value="alpha/beta-Hydrolases"/>
    <property type="match status" value="1"/>
</dbReference>
<evidence type="ECO:0000256" key="1">
    <source>
        <dbReference type="SAM" id="Phobius"/>
    </source>
</evidence>
<dbReference type="Gene3D" id="3.40.50.1820">
    <property type="entry name" value="alpha/beta hydrolase"/>
    <property type="match status" value="1"/>
</dbReference>
<accession>A0A9W6DDV0</accession>
<keyword evidence="4" id="KW-1185">Reference proteome</keyword>
<dbReference type="InterPro" id="IPR000639">
    <property type="entry name" value="Epox_hydrolase-like"/>
</dbReference>
<organism evidence="3 4">
    <name type="scientific">Vallitalea longa</name>
    <dbReference type="NCBI Taxonomy" id="2936439"/>
    <lineage>
        <taxon>Bacteria</taxon>
        <taxon>Bacillati</taxon>
        <taxon>Bacillota</taxon>
        <taxon>Clostridia</taxon>
        <taxon>Lachnospirales</taxon>
        <taxon>Vallitaleaceae</taxon>
        <taxon>Vallitalea</taxon>
    </lineage>
</organism>